<protein>
    <submittedName>
        <fullName evidence="2">Uncharacterized protein</fullName>
    </submittedName>
</protein>
<gene>
    <name evidence="2" type="ORF">H6H00_28350</name>
</gene>
<feature type="region of interest" description="Disordered" evidence="1">
    <location>
        <begin position="1"/>
        <end position="22"/>
    </location>
</feature>
<dbReference type="KEGG" id="ppel:H6H00_28350"/>
<dbReference type="Proteomes" id="UP000515728">
    <property type="component" value="Chromosome"/>
</dbReference>
<dbReference type="RefSeq" id="WP_185718706.1">
    <property type="nucleotide sequence ID" value="NZ_BAAAWI010000001.1"/>
</dbReference>
<evidence type="ECO:0000313" key="2">
    <source>
        <dbReference type="EMBL" id="QNG51954.1"/>
    </source>
</evidence>
<proteinExistence type="predicted"/>
<evidence type="ECO:0000313" key="3">
    <source>
        <dbReference type="Proteomes" id="UP000515728"/>
    </source>
</evidence>
<keyword evidence="3" id="KW-1185">Reference proteome</keyword>
<dbReference type="AlphaFoldDB" id="A0A7G7MGP3"/>
<evidence type="ECO:0000256" key="1">
    <source>
        <dbReference type="SAM" id="MobiDB-lite"/>
    </source>
</evidence>
<reference evidence="2 3" key="1">
    <citation type="submission" date="2020-08" db="EMBL/GenBank/DDBJ databases">
        <authorList>
            <person name="Mo P."/>
        </authorList>
    </citation>
    <scope>NUCLEOTIDE SEQUENCE [LARGE SCALE GENOMIC DNA]</scope>
    <source>
        <strain evidence="2 3">CGMCC 4.1532</strain>
    </source>
</reference>
<sequence length="65" mass="6960">MNPRPVQSGRSGDQPSGDRHNIDVVRVPPRGGGATVAAVWAAAGVAHRWPAISIPAPCLAWRRRR</sequence>
<accession>A0A7G7MGP3</accession>
<name>A0A7G7MGP3_9PSEU</name>
<dbReference type="EMBL" id="CP060131">
    <property type="protein sequence ID" value="QNG51954.1"/>
    <property type="molecule type" value="Genomic_DNA"/>
</dbReference>
<organism evidence="2 3">
    <name type="scientific">Pseudonocardia petroleophila</name>
    <dbReference type="NCBI Taxonomy" id="37331"/>
    <lineage>
        <taxon>Bacteria</taxon>
        <taxon>Bacillati</taxon>
        <taxon>Actinomycetota</taxon>
        <taxon>Actinomycetes</taxon>
        <taxon>Pseudonocardiales</taxon>
        <taxon>Pseudonocardiaceae</taxon>
        <taxon>Pseudonocardia</taxon>
    </lineage>
</organism>